<proteinExistence type="predicted"/>
<organism evidence="2 7">
    <name type="scientific">Parabacteroides distasonis</name>
    <dbReference type="NCBI Taxonomy" id="823"/>
    <lineage>
        <taxon>Bacteria</taxon>
        <taxon>Pseudomonadati</taxon>
        <taxon>Bacteroidota</taxon>
        <taxon>Bacteroidia</taxon>
        <taxon>Bacteroidales</taxon>
        <taxon>Tannerellaceae</taxon>
        <taxon>Parabacteroides</taxon>
    </lineage>
</organism>
<dbReference type="Proteomes" id="UP001210126">
    <property type="component" value="Unassembled WGS sequence"/>
</dbReference>
<dbReference type="InterPro" id="IPR025112">
    <property type="entry name" value="PCMD"/>
</dbReference>
<evidence type="ECO:0000313" key="7">
    <source>
        <dbReference type="Proteomes" id="UP000095591"/>
    </source>
</evidence>
<evidence type="ECO:0000313" key="6">
    <source>
        <dbReference type="EMBL" id="MSB72081.1"/>
    </source>
</evidence>
<reference evidence="2 7" key="1">
    <citation type="submission" date="2015-09" db="EMBL/GenBank/DDBJ databases">
        <authorList>
            <consortium name="Pathogen Informatics"/>
        </authorList>
    </citation>
    <scope>NUCLEOTIDE SEQUENCE [LARGE SCALE GENOMIC DNA]</scope>
    <source>
        <strain evidence="2 7">2789STDY5608872</strain>
    </source>
</reference>
<dbReference type="PROSITE" id="PS51257">
    <property type="entry name" value="PROKAR_LIPOPROTEIN"/>
    <property type="match status" value="1"/>
</dbReference>
<reference evidence="8 9" key="2">
    <citation type="journal article" date="2019" name="Nat. Med.">
        <title>A library of human gut bacterial isolates paired with longitudinal multiomics data enables mechanistic microbiome research.</title>
        <authorList>
            <person name="Poyet M."/>
            <person name="Groussin M."/>
            <person name="Gibbons S.M."/>
            <person name="Avila-Pacheco J."/>
            <person name="Jiang X."/>
            <person name="Kearney S.M."/>
            <person name="Perrotta A.R."/>
            <person name="Berdy B."/>
            <person name="Zhao S."/>
            <person name="Lieberman T.D."/>
            <person name="Swanson P.K."/>
            <person name="Smith M."/>
            <person name="Roesemann S."/>
            <person name="Alexander J.E."/>
            <person name="Rich S.A."/>
            <person name="Livny J."/>
            <person name="Vlamakis H."/>
            <person name="Clish C."/>
            <person name="Bullock K."/>
            <person name="Deik A."/>
            <person name="Scott J."/>
            <person name="Pierce K.A."/>
            <person name="Xavier R.J."/>
            <person name="Alm E.J."/>
        </authorList>
    </citation>
    <scope>NUCLEOTIDE SEQUENCE [LARGE SCALE GENOMIC DNA]</scope>
    <source>
        <strain evidence="6 9">BIOML-A20</strain>
        <strain evidence="5 8">BIOML-A32</strain>
        <strain evidence="4 10">BIOML-A9</strain>
    </source>
</reference>
<evidence type="ECO:0000313" key="2">
    <source>
        <dbReference type="EMBL" id="CUN27581.1"/>
    </source>
</evidence>
<sequence length="364" mass="40075">MTLRNLLFCFFMVMISVSCIREEAPNAEADILSCTVDGDILKAEPEIDNESVTLTVKSDADITNLAPVFTLTPGATITPASGSAFDFTTPRTYTVTSEDGHWTKTYTVRCIVSGVSTEYHFEHITMEPKNGRYQIFYDFTSNGDSVTWASGNAGFALTNNKLEPLDFPTMQDDNGYVGKCAKLVTRSTGSFGSGFGMPIAAGNLFIGTFDLLNAIPDARKGTRLGRPFDHVPTYLSGYYKYKAGESYKVNGEEVKGKKDQCDIYAIFYETDENVKYLDGFNGLTSPNLISVARISDQKETDEWTRFYIPFVAKPGKVIDKDKLAKGGYQLSIVFSSSLKGDVFEGAEGSTLWIDEVEIIQSGEN</sequence>
<dbReference type="EMBL" id="JAQMPJ010000005">
    <property type="protein sequence ID" value="MDB9005089.1"/>
    <property type="molecule type" value="Genomic_DNA"/>
</dbReference>
<dbReference type="Pfam" id="PF13201">
    <property type="entry name" value="PCMD"/>
    <property type="match status" value="1"/>
</dbReference>
<dbReference type="Gene3D" id="2.60.120.890">
    <property type="entry name" value="BT2081, beta-jelly-roll domain"/>
    <property type="match status" value="1"/>
</dbReference>
<dbReference type="Proteomes" id="UP000441609">
    <property type="component" value="Unassembled WGS sequence"/>
</dbReference>
<dbReference type="OrthoDB" id="713122at2"/>
<dbReference type="GO" id="GO:0016787">
    <property type="term" value="F:hydrolase activity"/>
    <property type="evidence" value="ECO:0007669"/>
    <property type="project" value="UniProtKB-KW"/>
</dbReference>
<evidence type="ECO:0000313" key="5">
    <source>
        <dbReference type="EMBL" id="MRZ51359.1"/>
    </source>
</evidence>
<reference evidence="3" key="3">
    <citation type="submission" date="2023-01" db="EMBL/GenBank/DDBJ databases">
        <title>Human gut microbiome strain richness.</title>
        <authorList>
            <person name="Chen-Liaw A."/>
        </authorList>
    </citation>
    <scope>NUCLEOTIDE SEQUENCE</scope>
    <source>
        <strain evidence="3">RTP21484st1_E5_RTP21484_190118</strain>
    </source>
</reference>
<name>A0A173VK36_PARDI</name>
<evidence type="ECO:0000313" key="4">
    <source>
        <dbReference type="EMBL" id="MRY93252.1"/>
    </source>
</evidence>
<dbReference type="AlphaFoldDB" id="A0A173VK36"/>
<keyword evidence="2" id="KW-0378">Hydrolase</keyword>
<dbReference type="InterPro" id="IPR038653">
    <property type="entry name" value="Put_CMD_sf"/>
</dbReference>
<dbReference type="EMBL" id="WKMC01000010">
    <property type="protein sequence ID" value="MRZ51359.1"/>
    <property type="molecule type" value="Genomic_DNA"/>
</dbReference>
<dbReference type="Proteomes" id="UP000095591">
    <property type="component" value="Unassembled WGS sequence"/>
</dbReference>
<dbReference type="OMA" id="YYKYKAG"/>
<dbReference type="Proteomes" id="UP000441358">
    <property type="component" value="Unassembled WGS sequence"/>
</dbReference>
<feature type="domain" description="Putative carbohydrate metabolism" evidence="1">
    <location>
        <begin position="120"/>
        <end position="359"/>
    </location>
</feature>
<evidence type="ECO:0000313" key="8">
    <source>
        <dbReference type="Proteomes" id="UP000441358"/>
    </source>
</evidence>
<accession>A0A173VK36</accession>
<gene>
    <name evidence="2" type="ORF">ERS852429_03145</name>
    <name evidence="5" type="ORF">GKD66_14215</name>
    <name evidence="4" type="ORF">GKD67_08440</name>
    <name evidence="6" type="ORF">GKD70_02025</name>
    <name evidence="3" type="ORF">PN599_08755</name>
</gene>
<protein>
    <submittedName>
        <fullName evidence="3">PCMD domain-containing protein</fullName>
    </submittedName>
    <submittedName>
        <fullName evidence="2">Putative glycoside hydrolase</fullName>
    </submittedName>
</protein>
<evidence type="ECO:0000313" key="3">
    <source>
        <dbReference type="EMBL" id="MDB9005089.1"/>
    </source>
</evidence>
<dbReference type="RefSeq" id="WP_005854489.1">
    <property type="nucleotide sequence ID" value="NZ_BAABYH010000001.1"/>
</dbReference>
<dbReference type="EMBL" id="CYXP01000008">
    <property type="protein sequence ID" value="CUN27581.1"/>
    <property type="molecule type" value="Genomic_DNA"/>
</dbReference>
<evidence type="ECO:0000313" key="10">
    <source>
        <dbReference type="Proteomes" id="UP000461276"/>
    </source>
</evidence>
<evidence type="ECO:0000313" key="9">
    <source>
        <dbReference type="Proteomes" id="UP000441609"/>
    </source>
</evidence>
<evidence type="ECO:0000259" key="1">
    <source>
        <dbReference type="Pfam" id="PF13201"/>
    </source>
</evidence>
<dbReference type="Proteomes" id="UP000461276">
    <property type="component" value="Unassembled WGS sequence"/>
</dbReference>
<dbReference type="EMBL" id="WKMO01000002">
    <property type="protein sequence ID" value="MSB72081.1"/>
    <property type="molecule type" value="Genomic_DNA"/>
</dbReference>
<dbReference type="Gene3D" id="2.60.40.2340">
    <property type="match status" value="1"/>
</dbReference>
<dbReference type="EMBL" id="WKMY01000004">
    <property type="protein sequence ID" value="MRY93252.1"/>
    <property type="molecule type" value="Genomic_DNA"/>
</dbReference>